<dbReference type="SUPFAM" id="SSF161098">
    <property type="entry name" value="MetI-like"/>
    <property type="match status" value="1"/>
</dbReference>
<organism evidence="9 10">
    <name type="scientific">Thermanaerosceptrum fracticalcis</name>
    <dbReference type="NCBI Taxonomy" id="1712410"/>
    <lineage>
        <taxon>Bacteria</taxon>
        <taxon>Bacillati</taxon>
        <taxon>Bacillota</taxon>
        <taxon>Clostridia</taxon>
        <taxon>Eubacteriales</taxon>
        <taxon>Peptococcaceae</taxon>
        <taxon>Thermanaerosceptrum</taxon>
    </lineage>
</organism>
<dbReference type="InterPro" id="IPR035906">
    <property type="entry name" value="MetI-like_sf"/>
</dbReference>
<feature type="transmembrane region" description="Helical" evidence="7">
    <location>
        <begin position="107"/>
        <end position="127"/>
    </location>
</feature>
<dbReference type="PANTHER" id="PTHR30193:SF37">
    <property type="entry name" value="INNER MEMBRANE ABC TRANSPORTER PERMEASE PROTEIN YCJO"/>
    <property type="match status" value="1"/>
</dbReference>
<dbReference type="Pfam" id="PF00528">
    <property type="entry name" value="BPD_transp_1"/>
    <property type="match status" value="1"/>
</dbReference>
<dbReference type="GO" id="GO:0055085">
    <property type="term" value="P:transmembrane transport"/>
    <property type="evidence" value="ECO:0007669"/>
    <property type="project" value="InterPro"/>
</dbReference>
<evidence type="ECO:0000256" key="7">
    <source>
        <dbReference type="RuleBase" id="RU363032"/>
    </source>
</evidence>
<name>A0A7G6E2H7_THEFR</name>
<comment type="subcellular location">
    <subcellularLocation>
        <location evidence="1 7">Cell membrane</location>
        <topology evidence="1 7">Multi-pass membrane protein</topology>
    </subcellularLocation>
</comment>
<dbReference type="OrthoDB" id="9788108at2"/>
<dbReference type="CDD" id="cd06261">
    <property type="entry name" value="TM_PBP2"/>
    <property type="match status" value="1"/>
</dbReference>
<dbReference type="AlphaFoldDB" id="A0A7G6E2H7"/>
<dbReference type="GO" id="GO:0005886">
    <property type="term" value="C:plasma membrane"/>
    <property type="evidence" value="ECO:0007669"/>
    <property type="project" value="UniProtKB-SubCell"/>
</dbReference>
<feature type="transmembrane region" description="Helical" evidence="7">
    <location>
        <begin position="12"/>
        <end position="36"/>
    </location>
</feature>
<evidence type="ECO:0000256" key="1">
    <source>
        <dbReference type="ARBA" id="ARBA00004651"/>
    </source>
</evidence>
<protein>
    <submittedName>
        <fullName evidence="9">ABC transporter permease subunit</fullName>
    </submittedName>
</protein>
<keyword evidence="3" id="KW-1003">Cell membrane</keyword>
<dbReference type="PROSITE" id="PS51257">
    <property type="entry name" value="PROKAR_LIPOPROTEIN"/>
    <property type="match status" value="1"/>
</dbReference>
<dbReference type="Gene3D" id="1.10.3720.10">
    <property type="entry name" value="MetI-like"/>
    <property type="match status" value="1"/>
</dbReference>
<dbReference type="RefSeq" id="WP_034425730.1">
    <property type="nucleotide sequence ID" value="NZ_CP045798.1"/>
</dbReference>
<dbReference type="InterPro" id="IPR000515">
    <property type="entry name" value="MetI-like"/>
</dbReference>
<keyword evidence="2 7" id="KW-0813">Transport</keyword>
<keyword evidence="5 7" id="KW-1133">Transmembrane helix</keyword>
<dbReference type="KEGG" id="tfr:BR63_08115"/>
<evidence type="ECO:0000313" key="9">
    <source>
        <dbReference type="EMBL" id="QNB46281.1"/>
    </source>
</evidence>
<evidence type="ECO:0000256" key="3">
    <source>
        <dbReference type="ARBA" id="ARBA00022475"/>
    </source>
</evidence>
<keyword evidence="6 7" id="KW-0472">Membrane</keyword>
<comment type="similarity">
    <text evidence="7">Belongs to the binding-protein-dependent transport system permease family.</text>
</comment>
<evidence type="ECO:0000256" key="2">
    <source>
        <dbReference type="ARBA" id="ARBA00022448"/>
    </source>
</evidence>
<reference evidence="9 10" key="1">
    <citation type="journal article" date="2019" name="Front. Microbiol.">
        <title>Thermoanaerosceptrum fracticalcis gen. nov. sp. nov., a Novel Fumarate-Fermenting Microorganism From a Deep Fractured Carbonate Aquifer of the US Great Basin.</title>
        <authorList>
            <person name="Hamilton-Brehm S.D."/>
            <person name="Stewart L.E."/>
            <person name="Zavarin M."/>
            <person name="Caldwell M."/>
            <person name="Lawson P.A."/>
            <person name="Onstott T.C."/>
            <person name="Grzymski J."/>
            <person name="Neveux I."/>
            <person name="Lollar B.S."/>
            <person name="Russell C.E."/>
            <person name="Moser D.P."/>
        </authorList>
    </citation>
    <scope>NUCLEOTIDE SEQUENCE [LARGE SCALE GENOMIC DNA]</scope>
    <source>
        <strain evidence="9 10">DRI-13</strain>
    </source>
</reference>
<feature type="transmembrane region" description="Helical" evidence="7">
    <location>
        <begin position="201"/>
        <end position="222"/>
    </location>
</feature>
<feature type="transmembrane region" description="Helical" evidence="7">
    <location>
        <begin position="74"/>
        <end position="95"/>
    </location>
</feature>
<dbReference type="InterPro" id="IPR051393">
    <property type="entry name" value="ABC_transporter_permease"/>
</dbReference>
<dbReference type="PANTHER" id="PTHR30193">
    <property type="entry name" value="ABC TRANSPORTER PERMEASE PROTEIN"/>
    <property type="match status" value="1"/>
</dbReference>
<sequence length="293" mass="33011">MAISRTKKIDTAYLYVLPAVIGCLVFTIYPVVYVMYLSTLSWDLISPDKTFVGLDNYKRLLTSPEFQQVLINSATYMLVMVTVSISIALVLAVWLNKRTKLHNFVQTSIFTPHIISLVSVAMLWMWIMDPEYGLLNYILGWLGIPGLQWIDNPDTALLSVIIVGIWKVIGYNVLILIAGLQSIPSYIYESAKLDKANRVTTFFKITIPLLSPTLFFLLIVNITSSFQVFDSVRVMTQGGPVNSTNVLVHWIYQTGFEFYRIGEAATGSVLLFIIVALATFANFKLLASKIHYQ</sequence>
<accession>A0A7G6E2H7</accession>
<gene>
    <name evidence="9" type="ORF">BR63_08115</name>
</gene>
<feature type="domain" description="ABC transmembrane type-1" evidence="8">
    <location>
        <begin position="70"/>
        <end position="282"/>
    </location>
</feature>
<dbReference type="EMBL" id="CP045798">
    <property type="protein sequence ID" value="QNB46281.1"/>
    <property type="molecule type" value="Genomic_DNA"/>
</dbReference>
<feature type="transmembrane region" description="Helical" evidence="7">
    <location>
        <begin position="264"/>
        <end position="287"/>
    </location>
</feature>
<evidence type="ECO:0000259" key="8">
    <source>
        <dbReference type="PROSITE" id="PS50928"/>
    </source>
</evidence>
<keyword evidence="10" id="KW-1185">Reference proteome</keyword>
<evidence type="ECO:0000256" key="6">
    <source>
        <dbReference type="ARBA" id="ARBA00023136"/>
    </source>
</evidence>
<dbReference type="Proteomes" id="UP000515847">
    <property type="component" value="Chromosome"/>
</dbReference>
<evidence type="ECO:0000256" key="5">
    <source>
        <dbReference type="ARBA" id="ARBA00022989"/>
    </source>
</evidence>
<proteinExistence type="inferred from homology"/>
<evidence type="ECO:0000256" key="4">
    <source>
        <dbReference type="ARBA" id="ARBA00022692"/>
    </source>
</evidence>
<keyword evidence="4 7" id="KW-0812">Transmembrane</keyword>
<dbReference type="PROSITE" id="PS50928">
    <property type="entry name" value="ABC_TM1"/>
    <property type="match status" value="1"/>
</dbReference>
<evidence type="ECO:0000313" key="10">
    <source>
        <dbReference type="Proteomes" id="UP000515847"/>
    </source>
</evidence>
<feature type="transmembrane region" description="Helical" evidence="7">
    <location>
        <begin position="156"/>
        <end position="180"/>
    </location>
</feature>